<evidence type="ECO:0000313" key="3">
    <source>
        <dbReference type="EMBL" id="EDV49899.1"/>
    </source>
</evidence>
<dbReference type="HOGENOM" id="CLU_2576312_0_0_1"/>
<name>B3P4V5_DROER</name>
<keyword evidence="2" id="KW-0812">Transmembrane</keyword>
<keyword evidence="2" id="KW-1133">Transmembrane helix</keyword>
<evidence type="ECO:0000313" key="4">
    <source>
        <dbReference type="Proteomes" id="UP000008711"/>
    </source>
</evidence>
<accession>B3P4V5</accession>
<protein>
    <submittedName>
        <fullName evidence="3">GG17437</fullName>
    </submittedName>
</protein>
<dbReference type="GO" id="GO:0106430">
    <property type="term" value="F:dihydroorotate dehydrogenase (quinone) activity"/>
    <property type="evidence" value="ECO:0007669"/>
    <property type="project" value="EnsemblMetazoa"/>
</dbReference>
<reference evidence="3 4" key="2">
    <citation type="journal article" date="2008" name="Bioinformatics">
        <title>Assembly reconciliation.</title>
        <authorList>
            <person name="Zimin A.V."/>
            <person name="Smith D.R."/>
            <person name="Sutton G."/>
            <person name="Yorke J.A."/>
        </authorList>
    </citation>
    <scope>NUCLEOTIDE SEQUENCE [LARGE SCALE GENOMIC DNA]</scope>
    <source>
        <strain evidence="3 4">TSC#14021-0224.01</strain>
    </source>
</reference>
<dbReference type="GO" id="GO:0005758">
    <property type="term" value="C:mitochondrial intermembrane space"/>
    <property type="evidence" value="ECO:0007669"/>
    <property type="project" value="EnsemblMetazoa"/>
</dbReference>
<feature type="region of interest" description="Disordered" evidence="1">
    <location>
        <begin position="50"/>
        <end position="81"/>
    </location>
</feature>
<feature type="compositionally biased region" description="Low complexity" evidence="1">
    <location>
        <begin position="52"/>
        <end position="66"/>
    </location>
</feature>
<dbReference type="EMBL" id="CH954181">
    <property type="protein sequence ID" value="EDV49899.1"/>
    <property type="molecule type" value="Genomic_DNA"/>
</dbReference>
<organism evidence="3 4">
    <name type="scientific">Drosophila erecta</name>
    <name type="common">Fruit fly</name>
    <dbReference type="NCBI Taxonomy" id="7220"/>
    <lineage>
        <taxon>Eukaryota</taxon>
        <taxon>Metazoa</taxon>
        <taxon>Ecdysozoa</taxon>
        <taxon>Arthropoda</taxon>
        <taxon>Hexapoda</taxon>
        <taxon>Insecta</taxon>
        <taxon>Pterygota</taxon>
        <taxon>Neoptera</taxon>
        <taxon>Endopterygota</taxon>
        <taxon>Diptera</taxon>
        <taxon>Brachycera</taxon>
        <taxon>Muscomorpha</taxon>
        <taxon>Ephydroidea</taxon>
        <taxon>Drosophilidae</taxon>
        <taxon>Drosophila</taxon>
        <taxon>Sophophora</taxon>
    </lineage>
</organism>
<dbReference type="OrthoDB" id="14784at2759"/>
<sequence length="81" mass="8388">MDQDHLKNAKKATRRVGRLRSLGIVTVGAAALMAGMTAYKQQDQLFPDLRDASSATSSGGNQSSTGCAGVQVPPVPGFTVP</sequence>
<proteinExistence type="predicted"/>
<keyword evidence="4" id="KW-1185">Reference proteome</keyword>
<reference evidence="3 4" key="1">
    <citation type="journal article" date="2007" name="Nature">
        <title>Evolution of genes and genomes on the Drosophila phylogeny.</title>
        <authorList>
            <consortium name="Drosophila 12 Genomes Consortium"/>
            <person name="Clark A.G."/>
            <person name="Eisen M.B."/>
            <person name="Smith D.R."/>
            <person name="Bergman C.M."/>
            <person name="Oliver B."/>
            <person name="Markow T.A."/>
            <person name="Kaufman T.C."/>
            <person name="Kellis M."/>
            <person name="Gelbart W."/>
            <person name="Iyer V.N."/>
            <person name="Pollard D.A."/>
            <person name="Sackton T.B."/>
            <person name="Larracuente A.M."/>
            <person name="Singh N.D."/>
            <person name="Abad J.P."/>
            <person name="Abt D.N."/>
            <person name="Adryan B."/>
            <person name="Aguade M."/>
            <person name="Akashi H."/>
            <person name="Anderson W.W."/>
            <person name="Aquadro C.F."/>
            <person name="Ardell D.H."/>
            <person name="Arguello R."/>
            <person name="Artieri C.G."/>
            <person name="Barbash D.A."/>
            <person name="Barker D."/>
            <person name="Barsanti P."/>
            <person name="Batterham P."/>
            <person name="Batzoglou S."/>
            <person name="Begun D."/>
            <person name="Bhutkar A."/>
            <person name="Blanco E."/>
            <person name="Bosak S.A."/>
            <person name="Bradley R.K."/>
            <person name="Brand A.D."/>
            <person name="Brent M.R."/>
            <person name="Brooks A.N."/>
            <person name="Brown R.H."/>
            <person name="Butlin R.K."/>
            <person name="Caggese C."/>
            <person name="Calvi B.R."/>
            <person name="Bernardo de Carvalho A."/>
            <person name="Caspi A."/>
            <person name="Castrezana S."/>
            <person name="Celniker S.E."/>
            <person name="Chang J.L."/>
            <person name="Chapple C."/>
            <person name="Chatterji S."/>
            <person name="Chinwalla A."/>
            <person name="Civetta A."/>
            <person name="Clifton S.W."/>
            <person name="Comeron J.M."/>
            <person name="Costello J.C."/>
            <person name="Coyne J.A."/>
            <person name="Daub J."/>
            <person name="David R.G."/>
            <person name="Delcher A.L."/>
            <person name="Delehaunty K."/>
            <person name="Do C.B."/>
            <person name="Ebling H."/>
            <person name="Edwards K."/>
            <person name="Eickbush T."/>
            <person name="Evans J.D."/>
            <person name="Filipski A."/>
            <person name="Findeiss S."/>
            <person name="Freyhult E."/>
            <person name="Fulton L."/>
            <person name="Fulton R."/>
            <person name="Garcia A.C."/>
            <person name="Gardiner A."/>
            <person name="Garfield D.A."/>
            <person name="Garvin B.E."/>
            <person name="Gibson G."/>
            <person name="Gilbert D."/>
            <person name="Gnerre S."/>
            <person name="Godfrey J."/>
            <person name="Good R."/>
            <person name="Gotea V."/>
            <person name="Gravely B."/>
            <person name="Greenberg A.J."/>
            <person name="Griffiths-Jones S."/>
            <person name="Gross S."/>
            <person name="Guigo R."/>
            <person name="Gustafson E.A."/>
            <person name="Haerty W."/>
            <person name="Hahn M.W."/>
            <person name="Halligan D.L."/>
            <person name="Halpern A.L."/>
            <person name="Halter G.M."/>
            <person name="Han M.V."/>
            <person name="Heger A."/>
            <person name="Hillier L."/>
            <person name="Hinrichs A.S."/>
            <person name="Holmes I."/>
            <person name="Hoskins R.A."/>
            <person name="Hubisz M.J."/>
            <person name="Hultmark D."/>
            <person name="Huntley M.A."/>
            <person name="Jaffe D.B."/>
            <person name="Jagadeeshan S."/>
            <person name="Jeck W.R."/>
            <person name="Johnson J."/>
            <person name="Jones C.D."/>
            <person name="Jordan W.C."/>
            <person name="Karpen G.H."/>
            <person name="Kataoka E."/>
            <person name="Keightley P.D."/>
            <person name="Kheradpour P."/>
            <person name="Kirkness E.F."/>
            <person name="Koerich L.B."/>
            <person name="Kristiansen K."/>
            <person name="Kudrna D."/>
            <person name="Kulathinal R.J."/>
            <person name="Kumar S."/>
            <person name="Kwok R."/>
            <person name="Lander E."/>
            <person name="Langley C.H."/>
            <person name="Lapoint R."/>
            <person name="Lazzaro B.P."/>
            <person name="Lee S.J."/>
            <person name="Levesque L."/>
            <person name="Li R."/>
            <person name="Lin C.F."/>
            <person name="Lin M.F."/>
            <person name="Lindblad-Toh K."/>
            <person name="Llopart A."/>
            <person name="Long M."/>
            <person name="Low L."/>
            <person name="Lozovsky E."/>
            <person name="Lu J."/>
            <person name="Luo M."/>
            <person name="Machado C.A."/>
            <person name="Makalowski W."/>
            <person name="Marzo M."/>
            <person name="Matsuda M."/>
            <person name="Matzkin L."/>
            <person name="McAllister B."/>
            <person name="McBride C.S."/>
            <person name="McKernan B."/>
            <person name="McKernan K."/>
            <person name="Mendez-Lago M."/>
            <person name="Minx P."/>
            <person name="Mollenhauer M.U."/>
            <person name="Montooth K."/>
            <person name="Mount S.M."/>
            <person name="Mu X."/>
            <person name="Myers E."/>
            <person name="Negre B."/>
            <person name="Newfeld S."/>
            <person name="Nielsen R."/>
            <person name="Noor M.A."/>
            <person name="O'Grady P."/>
            <person name="Pachter L."/>
            <person name="Papaceit M."/>
            <person name="Parisi M.J."/>
            <person name="Parisi M."/>
            <person name="Parts L."/>
            <person name="Pedersen J.S."/>
            <person name="Pesole G."/>
            <person name="Phillippy A.M."/>
            <person name="Ponting C.P."/>
            <person name="Pop M."/>
            <person name="Porcelli D."/>
            <person name="Powell J.R."/>
            <person name="Prohaska S."/>
            <person name="Pruitt K."/>
            <person name="Puig M."/>
            <person name="Quesneville H."/>
            <person name="Ram K.R."/>
            <person name="Rand D."/>
            <person name="Rasmussen M.D."/>
            <person name="Reed L.K."/>
            <person name="Reenan R."/>
            <person name="Reily A."/>
            <person name="Remington K.A."/>
            <person name="Rieger T.T."/>
            <person name="Ritchie M.G."/>
            <person name="Robin C."/>
            <person name="Rogers Y.H."/>
            <person name="Rohde C."/>
            <person name="Rozas J."/>
            <person name="Rubenfield M.J."/>
            <person name="Ruiz A."/>
            <person name="Russo S."/>
            <person name="Salzberg S.L."/>
            <person name="Sanchez-Gracia A."/>
            <person name="Saranga D.J."/>
            <person name="Sato H."/>
            <person name="Schaeffer S.W."/>
            <person name="Schatz M.C."/>
            <person name="Schlenke T."/>
            <person name="Schwartz R."/>
            <person name="Segarra C."/>
            <person name="Singh R.S."/>
            <person name="Sirot L."/>
            <person name="Sirota M."/>
            <person name="Sisneros N.B."/>
            <person name="Smith C.D."/>
            <person name="Smith T.F."/>
            <person name="Spieth J."/>
            <person name="Stage D.E."/>
            <person name="Stark A."/>
            <person name="Stephan W."/>
            <person name="Strausberg R.L."/>
            <person name="Strempel S."/>
            <person name="Sturgill D."/>
            <person name="Sutton G."/>
            <person name="Sutton G.G."/>
            <person name="Tao W."/>
            <person name="Teichmann S."/>
            <person name="Tobari Y.N."/>
            <person name="Tomimura Y."/>
            <person name="Tsolas J.M."/>
            <person name="Valente V.L."/>
            <person name="Venter E."/>
            <person name="Venter J.C."/>
            <person name="Vicario S."/>
            <person name="Vieira F.G."/>
            <person name="Vilella A.J."/>
            <person name="Villasante A."/>
            <person name="Walenz B."/>
            <person name="Wang J."/>
            <person name="Wasserman M."/>
            <person name="Watts T."/>
            <person name="Wilson D."/>
            <person name="Wilson R.K."/>
            <person name="Wing R.A."/>
            <person name="Wolfner M.F."/>
            <person name="Wong A."/>
            <person name="Wong G.K."/>
            <person name="Wu C.I."/>
            <person name="Wu G."/>
            <person name="Yamamoto D."/>
            <person name="Yang H.P."/>
            <person name="Yang S.P."/>
            <person name="Yorke J.A."/>
            <person name="Yoshida K."/>
            <person name="Zdobnov E."/>
            <person name="Zhang P."/>
            <person name="Zhang Y."/>
            <person name="Zimin A.V."/>
            <person name="Baldwin J."/>
            <person name="Abdouelleil A."/>
            <person name="Abdulkadir J."/>
            <person name="Abebe A."/>
            <person name="Abera B."/>
            <person name="Abreu J."/>
            <person name="Acer S.C."/>
            <person name="Aftuck L."/>
            <person name="Alexander A."/>
            <person name="An P."/>
            <person name="Anderson E."/>
            <person name="Anderson S."/>
            <person name="Arachi H."/>
            <person name="Azer M."/>
            <person name="Bachantsang P."/>
            <person name="Barry A."/>
            <person name="Bayul T."/>
            <person name="Berlin A."/>
            <person name="Bessette D."/>
            <person name="Bloom T."/>
            <person name="Blye J."/>
            <person name="Boguslavskiy L."/>
            <person name="Bonnet C."/>
            <person name="Boukhgalter B."/>
            <person name="Bourzgui I."/>
            <person name="Brown A."/>
            <person name="Cahill P."/>
            <person name="Channer S."/>
            <person name="Cheshatsang Y."/>
            <person name="Chuda L."/>
            <person name="Citroen M."/>
            <person name="Collymore A."/>
            <person name="Cooke P."/>
            <person name="Costello M."/>
            <person name="D'Aco K."/>
            <person name="Daza R."/>
            <person name="De Haan G."/>
            <person name="DeGray S."/>
            <person name="DeMaso C."/>
            <person name="Dhargay N."/>
            <person name="Dooley K."/>
            <person name="Dooley E."/>
            <person name="Doricent M."/>
            <person name="Dorje P."/>
            <person name="Dorjee K."/>
            <person name="Dupes A."/>
            <person name="Elong R."/>
            <person name="Falk J."/>
            <person name="Farina A."/>
            <person name="Faro S."/>
            <person name="Ferguson D."/>
            <person name="Fisher S."/>
            <person name="Foley C.D."/>
            <person name="Franke A."/>
            <person name="Friedrich D."/>
            <person name="Gadbois L."/>
            <person name="Gearin G."/>
            <person name="Gearin C.R."/>
            <person name="Giannoukos G."/>
            <person name="Goode T."/>
            <person name="Graham J."/>
            <person name="Grandbois E."/>
            <person name="Grewal S."/>
            <person name="Gyaltsen K."/>
            <person name="Hafez N."/>
            <person name="Hagos B."/>
            <person name="Hall J."/>
            <person name="Henson C."/>
            <person name="Hollinger A."/>
            <person name="Honan T."/>
            <person name="Huard M.D."/>
            <person name="Hughes L."/>
            <person name="Hurhula B."/>
            <person name="Husby M.E."/>
            <person name="Kamat A."/>
            <person name="Kanga B."/>
            <person name="Kashin S."/>
            <person name="Khazanovich D."/>
            <person name="Kisner P."/>
            <person name="Lance K."/>
            <person name="Lara M."/>
            <person name="Lee W."/>
            <person name="Lennon N."/>
            <person name="Letendre F."/>
            <person name="LeVine R."/>
            <person name="Lipovsky A."/>
            <person name="Liu X."/>
            <person name="Liu J."/>
            <person name="Liu S."/>
            <person name="Lokyitsang T."/>
            <person name="Lokyitsang Y."/>
            <person name="Lubonja R."/>
            <person name="Lui A."/>
            <person name="MacDonald P."/>
            <person name="Magnisalis V."/>
            <person name="Maru K."/>
            <person name="Matthews C."/>
            <person name="McCusker W."/>
            <person name="McDonough S."/>
            <person name="Mehta T."/>
            <person name="Meldrim J."/>
            <person name="Meneus L."/>
            <person name="Mihai O."/>
            <person name="Mihalev A."/>
            <person name="Mihova T."/>
            <person name="Mittelman R."/>
            <person name="Mlenga V."/>
            <person name="Montmayeur A."/>
            <person name="Mulrain L."/>
            <person name="Navidi A."/>
            <person name="Naylor J."/>
            <person name="Negash T."/>
            <person name="Nguyen T."/>
            <person name="Nguyen N."/>
            <person name="Nicol R."/>
            <person name="Norbu C."/>
            <person name="Norbu N."/>
            <person name="Novod N."/>
            <person name="O'Neill B."/>
            <person name="Osman S."/>
            <person name="Markiewicz E."/>
            <person name="Oyono O.L."/>
            <person name="Patti C."/>
            <person name="Phunkhang P."/>
            <person name="Pierre F."/>
            <person name="Priest M."/>
            <person name="Raghuraman S."/>
            <person name="Rege F."/>
            <person name="Reyes R."/>
            <person name="Rise C."/>
            <person name="Rogov P."/>
            <person name="Ross K."/>
            <person name="Ryan E."/>
            <person name="Settipalli S."/>
            <person name="Shea T."/>
            <person name="Sherpa N."/>
            <person name="Shi L."/>
            <person name="Shih D."/>
            <person name="Sparrow T."/>
            <person name="Spaulding J."/>
            <person name="Stalker J."/>
            <person name="Stange-Thomann N."/>
            <person name="Stavropoulos S."/>
            <person name="Stone C."/>
            <person name="Strader C."/>
            <person name="Tesfaye S."/>
            <person name="Thomson T."/>
            <person name="Thoulutsang Y."/>
            <person name="Thoulutsang D."/>
            <person name="Topham K."/>
            <person name="Topping I."/>
            <person name="Tsamla T."/>
            <person name="Vassiliev H."/>
            <person name="Vo A."/>
            <person name="Wangchuk T."/>
            <person name="Wangdi T."/>
            <person name="Weiand M."/>
            <person name="Wilkinson J."/>
            <person name="Wilson A."/>
            <person name="Yadav S."/>
            <person name="Young G."/>
            <person name="Yu Q."/>
            <person name="Zembek L."/>
            <person name="Zhong D."/>
            <person name="Zimmer A."/>
            <person name="Zwirko Z."/>
            <person name="Jaffe D.B."/>
            <person name="Alvarez P."/>
            <person name="Brockman W."/>
            <person name="Butler J."/>
            <person name="Chin C."/>
            <person name="Gnerre S."/>
            <person name="Grabherr M."/>
            <person name="Kleber M."/>
            <person name="Mauceli E."/>
            <person name="MacCallum I."/>
        </authorList>
    </citation>
    <scope>NUCLEOTIDE SEQUENCE [LARGE SCALE GENOMIC DNA]</scope>
    <source>
        <strain evidence="3 4">TSC#14021-0224.01</strain>
    </source>
</reference>
<keyword evidence="2" id="KW-0472">Membrane</keyword>
<evidence type="ECO:0000256" key="2">
    <source>
        <dbReference type="SAM" id="Phobius"/>
    </source>
</evidence>
<gene>
    <name evidence="3" type="primary">Dere\GG17437</name>
    <name evidence="3" type="ORF">Dere_GG17437</name>
</gene>
<dbReference type="eggNOG" id="KOG1436">
    <property type="taxonomic scope" value="Eukaryota"/>
</dbReference>
<dbReference type="AlphaFoldDB" id="B3P4V5"/>
<dbReference type="KEGG" id="der:6552516"/>
<evidence type="ECO:0000256" key="1">
    <source>
        <dbReference type="SAM" id="MobiDB-lite"/>
    </source>
</evidence>
<dbReference type="Proteomes" id="UP000008711">
    <property type="component" value="Unassembled WGS sequence"/>
</dbReference>
<feature type="transmembrane region" description="Helical" evidence="2">
    <location>
        <begin position="21"/>
        <end position="39"/>
    </location>
</feature>